<evidence type="ECO:0000313" key="10">
    <source>
        <dbReference type="Proteomes" id="UP001054252"/>
    </source>
</evidence>
<dbReference type="InterPro" id="IPR029063">
    <property type="entry name" value="SAM-dependent_MTases_sf"/>
</dbReference>
<evidence type="ECO:0000256" key="4">
    <source>
        <dbReference type="ARBA" id="ARBA00022679"/>
    </source>
</evidence>
<organism evidence="9 10">
    <name type="scientific">Rubroshorea leprosula</name>
    <dbReference type="NCBI Taxonomy" id="152421"/>
    <lineage>
        <taxon>Eukaryota</taxon>
        <taxon>Viridiplantae</taxon>
        <taxon>Streptophyta</taxon>
        <taxon>Embryophyta</taxon>
        <taxon>Tracheophyta</taxon>
        <taxon>Spermatophyta</taxon>
        <taxon>Magnoliopsida</taxon>
        <taxon>eudicotyledons</taxon>
        <taxon>Gunneridae</taxon>
        <taxon>Pentapetalae</taxon>
        <taxon>rosids</taxon>
        <taxon>malvids</taxon>
        <taxon>Malvales</taxon>
        <taxon>Dipterocarpaceae</taxon>
        <taxon>Rubroshorea</taxon>
    </lineage>
</organism>
<comment type="subcellular location">
    <subcellularLocation>
        <location evidence="7">Endomembrane system</location>
        <topology evidence="7">Single-pass membrane protein</topology>
    </subcellularLocation>
    <subcellularLocation>
        <location evidence="1 8">Membrane</location>
        <topology evidence="1 8">Single-pass type II membrane protein</topology>
    </subcellularLocation>
</comment>
<name>A0AAV5HRR8_9ROSI</name>
<dbReference type="GO" id="GO:0032259">
    <property type="term" value="P:methylation"/>
    <property type="evidence" value="ECO:0007669"/>
    <property type="project" value="UniProtKB-KW"/>
</dbReference>
<keyword evidence="4 8" id="KW-0808">Transferase</keyword>
<keyword evidence="3 8" id="KW-0489">Methyltransferase</keyword>
<dbReference type="SUPFAM" id="SSF53335">
    <property type="entry name" value="S-adenosyl-L-methionine-dependent methyltransferases"/>
    <property type="match status" value="1"/>
</dbReference>
<dbReference type="GO" id="GO:0016020">
    <property type="term" value="C:membrane"/>
    <property type="evidence" value="ECO:0007669"/>
    <property type="project" value="UniProtKB-SubCell"/>
</dbReference>
<evidence type="ECO:0000256" key="5">
    <source>
        <dbReference type="ARBA" id="ARBA00022968"/>
    </source>
</evidence>
<comment type="similarity">
    <text evidence="2 8">Belongs to the methyltransferase superfamily.</text>
</comment>
<dbReference type="EMBL" id="BPVZ01000003">
    <property type="protein sequence ID" value="GKU89375.1"/>
    <property type="molecule type" value="Genomic_DNA"/>
</dbReference>
<evidence type="ECO:0000256" key="1">
    <source>
        <dbReference type="ARBA" id="ARBA00004606"/>
    </source>
</evidence>
<comment type="caution">
    <text evidence="9">The sequence shown here is derived from an EMBL/GenBank/DDBJ whole genome shotgun (WGS) entry which is preliminary data.</text>
</comment>
<dbReference type="EC" id="2.1.1.-" evidence="8"/>
<evidence type="ECO:0000256" key="6">
    <source>
        <dbReference type="ARBA" id="ARBA00023180"/>
    </source>
</evidence>
<dbReference type="PANTHER" id="PTHR10108">
    <property type="entry name" value="SAM-DEPENDENT METHYLTRANSFERASE"/>
    <property type="match status" value="1"/>
</dbReference>
<dbReference type="PANTHER" id="PTHR10108:SF1049">
    <property type="entry name" value="METHYLTRANSFERASE"/>
    <property type="match status" value="1"/>
</dbReference>
<evidence type="ECO:0000256" key="3">
    <source>
        <dbReference type="ARBA" id="ARBA00022603"/>
    </source>
</evidence>
<accession>A0AAV5HRR8</accession>
<keyword evidence="5 8" id="KW-0735">Signal-anchor</keyword>
<evidence type="ECO:0000313" key="9">
    <source>
        <dbReference type="EMBL" id="GKU89375.1"/>
    </source>
</evidence>
<keyword evidence="10" id="KW-1185">Reference proteome</keyword>
<evidence type="ECO:0000256" key="2">
    <source>
        <dbReference type="ARBA" id="ARBA00008361"/>
    </source>
</evidence>
<keyword evidence="5 8" id="KW-0812">Transmembrane</keyword>
<dbReference type="GO" id="GO:0005802">
    <property type="term" value="C:trans-Golgi network"/>
    <property type="evidence" value="ECO:0007669"/>
    <property type="project" value="TreeGrafter"/>
</dbReference>
<sequence>MSTYPRTYDFIHADSVFSFYDNKCEMEDILLEMDRILRPEGGVIFRDDVDTLVKIKKITDGLNWDSQIVDHEDGPYQREKLLFAVKVYGTAPSSDQNSST</sequence>
<evidence type="ECO:0000256" key="8">
    <source>
        <dbReference type="RuleBase" id="RU366043"/>
    </source>
</evidence>
<dbReference type="InterPro" id="IPR004159">
    <property type="entry name" value="Put_SAM_MeTrfase"/>
</dbReference>
<dbReference type="Pfam" id="PF03141">
    <property type="entry name" value="Methyltransf_29"/>
    <property type="match status" value="1"/>
</dbReference>
<gene>
    <name evidence="9" type="ORF">SLEP1_g3519</name>
</gene>
<dbReference type="GO" id="GO:0008168">
    <property type="term" value="F:methyltransferase activity"/>
    <property type="evidence" value="ECO:0007669"/>
    <property type="project" value="UniProtKB-UniRule"/>
</dbReference>
<reference evidence="9 10" key="1">
    <citation type="journal article" date="2021" name="Commun. Biol.">
        <title>The genome of Shorea leprosula (Dipterocarpaceae) highlights the ecological relevance of drought in aseasonal tropical rainforests.</title>
        <authorList>
            <person name="Ng K.K.S."/>
            <person name="Kobayashi M.J."/>
            <person name="Fawcett J.A."/>
            <person name="Hatakeyama M."/>
            <person name="Paape T."/>
            <person name="Ng C.H."/>
            <person name="Ang C.C."/>
            <person name="Tnah L.H."/>
            <person name="Lee C.T."/>
            <person name="Nishiyama T."/>
            <person name="Sese J."/>
            <person name="O'Brien M.J."/>
            <person name="Copetti D."/>
            <person name="Mohd Noor M.I."/>
            <person name="Ong R.C."/>
            <person name="Putra M."/>
            <person name="Sireger I.Z."/>
            <person name="Indrioko S."/>
            <person name="Kosugi Y."/>
            <person name="Izuno A."/>
            <person name="Isagi Y."/>
            <person name="Lee S.L."/>
            <person name="Shimizu K.K."/>
        </authorList>
    </citation>
    <scope>NUCLEOTIDE SEQUENCE [LARGE SCALE GENOMIC DNA]</scope>
    <source>
        <strain evidence="9">214</strain>
    </source>
</reference>
<keyword evidence="6 8" id="KW-0325">Glycoprotein</keyword>
<evidence type="ECO:0000256" key="7">
    <source>
        <dbReference type="ARBA" id="ARBA00037847"/>
    </source>
</evidence>
<proteinExistence type="inferred from homology"/>
<dbReference type="GO" id="GO:0005768">
    <property type="term" value="C:endosome"/>
    <property type="evidence" value="ECO:0007669"/>
    <property type="project" value="TreeGrafter"/>
</dbReference>
<protein>
    <recommendedName>
        <fullName evidence="8">Methyltransferase</fullName>
        <ecNumber evidence="8">2.1.1.-</ecNumber>
    </recommendedName>
</protein>
<dbReference type="Proteomes" id="UP001054252">
    <property type="component" value="Unassembled WGS sequence"/>
</dbReference>
<dbReference type="AlphaFoldDB" id="A0AAV5HRR8"/>